<dbReference type="CDD" id="cd00118">
    <property type="entry name" value="LysM"/>
    <property type="match status" value="1"/>
</dbReference>
<gene>
    <name evidence="5" type="ORF">PHYBLDRAFT_75953</name>
</gene>
<feature type="chain" id="PRO_5007890749" evidence="3">
    <location>
        <begin position="20"/>
        <end position="174"/>
    </location>
</feature>
<dbReference type="InterPro" id="IPR052210">
    <property type="entry name" value="LysM1-like"/>
</dbReference>
<sequence>MKFTIIATAALALAGMVSAVHPTRSCVSHYNAVEGDSCQSVALAKGITAEKFVELNHGLADLGVEGCASLKVGKRYCVSAPKTNAKRCLTAKKEDADKSGTTVTSRPSNAVNKIVDNCNKYYTIAESDSGCSDVASKNGIDEEELYAWNQGLHHAGDHLCDNLDTGKAYCVGVN</sequence>
<dbReference type="OrthoDB" id="5985073at2759"/>
<accession>A0A167NJH4</accession>
<evidence type="ECO:0000259" key="4">
    <source>
        <dbReference type="PROSITE" id="PS51782"/>
    </source>
</evidence>
<dbReference type="PANTHER" id="PTHR34997">
    <property type="entry name" value="AM15"/>
    <property type="match status" value="1"/>
</dbReference>
<keyword evidence="3" id="KW-0732">Signal</keyword>
<dbReference type="GeneID" id="29004013"/>
<dbReference type="InterPro" id="IPR036779">
    <property type="entry name" value="LysM_dom_sf"/>
</dbReference>
<keyword evidence="2" id="KW-0843">Virulence</keyword>
<dbReference type="Gene3D" id="3.10.350.10">
    <property type="entry name" value="LysM domain"/>
    <property type="match status" value="2"/>
</dbReference>
<dbReference type="PROSITE" id="PS51782">
    <property type="entry name" value="LYSM"/>
    <property type="match status" value="2"/>
</dbReference>
<evidence type="ECO:0000256" key="3">
    <source>
        <dbReference type="SAM" id="SignalP"/>
    </source>
</evidence>
<evidence type="ECO:0000256" key="1">
    <source>
        <dbReference type="ARBA" id="ARBA00022669"/>
    </source>
</evidence>
<dbReference type="EMBL" id="KV440976">
    <property type="protein sequence ID" value="OAD76069.1"/>
    <property type="molecule type" value="Genomic_DNA"/>
</dbReference>
<feature type="domain" description="LysM" evidence="4">
    <location>
        <begin position="120"/>
        <end position="171"/>
    </location>
</feature>
<dbReference type="STRING" id="763407.A0A167NJH4"/>
<keyword evidence="6" id="KW-1185">Reference proteome</keyword>
<dbReference type="RefSeq" id="XP_018294109.1">
    <property type="nucleotide sequence ID" value="XM_018443107.1"/>
</dbReference>
<protein>
    <submittedName>
        <fullName evidence="5">Secreted LysM domain-containing protein</fullName>
    </submittedName>
</protein>
<feature type="domain" description="LysM" evidence="4">
    <location>
        <begin position="28"/>
        <end position="78"/>
    </location>
</feature>
<keyword evidence="1" id="KW-0147">Chitin-binding</keyword>
<dbReference type="AlphaFoldDB" id="A0A167NJH4"/>
<dbReference type="SMART" id="SM00257">
    <property type="entry name" value="LysM"/>
    <property type="match status" value="2"/>
</dbReference>
<feature type="signal peptide" evidence="3">
    <location>
        <begin position="1"/>
        <end position="19"/>
    </location>
</feature>
<dbReference type="PANTHER" id="PTHR34997:SF1">
    <property type="entry name" value="PEPTIDOGLYCAN-BINDING LYSIN DOMAIN"/>
    <property type="match status" value="1"/>
</dbReference>
<organism evidence="5 6">
    <name type="scientific">Phycomyces blakesleeanus (strain ATCC 8743b / DSM 1359 / FGSC 10004 / NBRC 33097 / NRRL 1555)</name>
    <dbReference type="NCBI Taxonomy" id="763407"/>
    <lineage>
        <taxon>Eukaryota</taxon>
        <taxon>Fungi</taxon>
        <taxon>Fungi incertae sedis</taxon>
        <taxon>Mucoromycota</taxon>
        <taxon>Mucoromycotina</taxon>
        <taxon>Mucoromycetes</taxon>
        <taxon>Mucorales</taxon>
        <taxon>Phycomycetaceae</taxon>
        <taxon>Phycomyces</taxon>
    </lineage>
</organism>
<dbReference type="Pfam" id="PF01476">
    <property type="entry name" value="LysM"/>
    <property type="match status" value="2"/>
</dbReference>
<dbReference type="VEuPathDB" id="FungiDB:PHYBLDRAFT_75953"/>
<reference evidence="6" key="1">
    <citation type="submission" date="2015-06" db="EMBL/GenBank/DDBJ databases">
        <title>Expansion of signal transduction pathways in fungi by whole-genome duplication.</title>
        <authorList>
            <consortium name="DOE Joint Genome Institute"/>
            <person name="Corrochano L.M."/>
            <person name="Kuo A."/>
            <person name="Marcet-Houben M."/>
            <person name="Polaino S."/>
            <person name="Salamov A."/>
            <person name="Villalobos J.M."/>
            <person name="Alvarez M.I."/>
            <person name="Avalos J."/>
            <person name="Benito E.P."/>
            <person name="Benoit I."/>
            <person name="Burger G."/>
            <person name="Camino L.P."/>
            <person name="Canovas D."/>
            <person name="Cerda-Olmedo E."/>
            <person name="Cheng J.-F."/>
            <person name="Dominguez A."/>
            <person name="Elias M."/>
            <person name="Eslava A.P."/>
            <person name="Glaser F."/>
            <person name="Grimwood J."/>
            <person name="Gutierrez G."/>
            <person name="Heitman J."/>
            <person name="Henrissat B."/>
            <person name="Iturriaga E.A."/>
            <person name="Lang B.F."/>
            <person name="Lavin J.L."/>
            <person name="Lee S."/>
            <person name="Li W."/>
            <person name="Lindquist E."/>
            <person name="Lopez-Garcia S."/>
            <person name="Luque E.M."/>
            <person name="Marcos A.T."/>
            <person name="Martin J."/>
            <person name="McCluskey K."/>
            <person name="Medina H.R."/>
            <person name="Miralles-Duran A."/>
            <person name="Miyazaki A."/>
            <person name="Munoz-Torres E."/>
            <person name="Oguiza J.A."/>
            <person name="Ohm R."/>
            <person name="Olmedo M."/>
            <person name="Orejas M."/>
            <person name="Ortiz-Castellanos L."/>
            <person name="Pisabarro A.G."/>
            <person name="Rodriguez-Romero J."/>
            <person name="Ruiz-Herrera J."/>
            <person name="Ruiz-Vazquez R."/>
            <person name="Sanz C."/>
            <person name="Schackwitz W."/>
            <person name="Schmutz J."/>
            <person name="Shahriari M."/>
            <person name="Shelest E."/>
            <person name="Silva-Franco F."/>
            <person name="Soanes D."/>
            <person name="Syed K."/>
            <person name="Tagua V.G."/>
            <person name="Talbot N.J."/>
            <person name="Thon M."/>
            <person name="De vries R.P."/>
            <person name="Wiebenga A."/>
            <person name="Yadav J.S."/>
            <person name="Braun E.L."/>
            <person name="Baker S."/>
            <person name="Garre V."/>
            <person name="Horwitz B."/>
            <person name="Torres-Martinez S."/>
            <person name="Idnurm A."/>
            <person name="Herrera-Estrella A."/>
            <person name="Gabaldon T."/>
            <person name="Grigoriev I.V."/>
        </authorList>
    </citation>
    <scope>NUCLEOTIDE SEQUENCE [LARGE SCALE GENOMIC DNA]</scope>
    <source>
        <strain evidence="6">NRRL 1555(-)</strain>
    </source>
</reference>
<dbReference type="InParanoid" id="A0A167NJH4"/>
<evidence type="ECO:0000313" key="6">
    <source>
        <dbReference type="Proteomes" id="UP000077315"/>
    </source>
</evidence>
<evidence type="ECO:0000313" key="5">
    <source>
        <dbReference type="EMBL" id="OAD76069.1"/>
    </source>
</evidence>
<dbReference type="GO" id="GO:0008061">
    <property type="term" value="F:chitin binding"/>
    <property type="evidence" value="ECO:0007669"/>
    <property type="project" value="UniProtKB-KW"/>
</dbReference>
<name>A0A167NJH4_PHYB8</name>
<dbReference type="Proteomes" id="UP000077315">
    <property type="component" value="Unassembled WGS sequence"/>
</dbReference>
<evidence type="ECO:0000256" key="2">
    <source>
        <dbReference type="ARBA" id="ARBA00023026"/>
    </source>
</evidence>
<dbReference type="InterPro" id="IPR018392">
    <property type="entry name" value="LysM"/>
</dbReference>
<proteinExistence type="predicted"/>